<protein>
    <submittedName>
        <fullName evidence="1">Uncharacterized protein</fullName>
    </submittedName>
</protein>
<accession>A0A1Y3BYS1</accession>
<dbReference type="InParanoid" id="A0A1Y3BYS1"/>
<gene>
    <name evidence="1" type="ORF">HannXRQ_Chr00c0005g0571031</name>
</gene>
<organism evidence="1">
    <name type="scientific">Helianthus annuus</name>
    <name type="common">Common sunflower</name>
    <dbReference type="NCBI Taxonomy" id="4232"/>
    <lineage>
        <taxon>Eukaryota</taxon>
        <taxon>Viridiplantae</taxon>
        <taxon>Streptophyta</taxon>
        <taxon>Embryophyta</taxon>
        <taxon>Tracheophyta</taxon>
        <taxon>Spermatophyta</taxon>
        <taxon>Magnoliopsida</taxon>
        <taxon>eudicotyledons</taxon>
        <taxon>Gunneridae</taxon>
        <taxon>Pentapetalae</taxon>
        <taxon>asterids</taxon>
        <taxon>campanulids</taxon>
        <taxon>Asterales</taxon>
        <taxon>Asteraceae</taxon>
        <taxon>Asteroideae</taxon>
        <taxon>Heliantheae alliance</taxon>
        <taxon>Heliantheae</taxon>
        <taxon>Helianthus</taxon>
    </lineage>
</organism>
<sequence length="123" mass="13625">MEQKRMLGSSWNDQMEVFELCECCNLNIAIYSAQRTSRSSQLSLHLIMDHGQVSLRCMGRVGGTHASLIDVWSFKCSKRQVVTTFCIWASNAARMGVPCVSNAGRLGFKYQASKRGGSRPAST</sequence>
<evidence type="ECO:0000313" key="1">
    <source>
        <dbReference type="EMBL" id="OTF84686.1"/>
    </source>
</evidence>
<dbReference type="EMBL" id="KZ113329">
    <property type="protein sequence ID" value="OTF84686.1"/>
    <property type="molecule type" value="Genomic_DNA"/>
</dbReference>
<dbReference type="AlphaFoldDB" id="A0A1Y3BYS1"/>
<proteinExistence type="predicted"/>
<reference evidence="1" key="1">
    <citation type="submission" date="2017-02" db="EMBL/GenBank/DDBJ databases">
        <title>Sunflower complete genome.</title>
        <authorList>
            <person name="Langlade N."/>
            <person name="Munos S."/>
        </authorList>
    </citation>
    <scope>NUCLEOTIDE SEQUENCE [LARGE SCALE GENOMIC DNA]</scope>
    <source>
        <tissue evidence="1">Leaves</tissue>
    </source>
</reference>
<name>A0A1Y3BYS1_HELAN</name>